<dbReference type="InterPro" id="IPR026325">
    <property type="entry name" value="DUF932"/>
</dbReference>
<evidence type="ECO:0008006" key="3">
    <source>
        <dbReference type="Google" id="ProtNLM"/>
    </source>
</evidence>
<sequence length="272" mass="31429">MPVIFQPSWDVVEKPIYSNNQVVNGYKAIFRSDNNHLLNVCKDSYTPTSNERFMEVVQRMNDITGFPIKCFDEFDGGKKVLAFLQCTEPIQVGGHSFEDYLMIGNSHDSSTGFFMGNSNMMIRCKNRFSKVFRQLKVHHTKNHDTKINQLLRYFETFMEERTKLFHQFERLGNVQIDESIKSALTERLTRMTQEEKLGKTELSTRKTNVINAMNYSIERECADLGDNLFGLLNGITHYTTHIKKPKEAVFGNAVGSLARMNEDAFRFCLEMA</sequence>
<protein>
    <recommendedName>
        <fullName evidence="3">DUF932 domain-containing protein</fullName>
    </recommendedName>
</protein>
<accession>A0A7W5ZUX0</accession>
<dbReference type="EMBL" id="JACIBY010000024">
    <property type="protein sequence ID" value="MBB3842007.1"/>
    <property type="molecule type" value="Genomic_DNA"/>
</dbReference>
<keyword evidence="2" id="KW-1185">Reference proteome</keyword>
<organism evidence="1 2">
    <name type="scientific">Runella defluvii</name>
    <dbReference type="NCBI Taxonomy" id="370973"/>
    <lineage>
        <taxon>Bacteria</taxon>
        <taxon>Pseudomonadati</taxon>
        <taxon>Bacteroidota</taxon>
        <taxon>Cytophagia</taxon>
        <taxon>Cytophagales</taxon>
        <taxon>Spirosomataceae</taxon>
        <taxon>Runella</taxon>
    </lineage>
</organism>
<dbReference type="RefSeq" id="WP_183980051.1">
    <property type="nucleotide sequence ID" value="NZ_JACIBY010000024.1"/>
</dbReference>
<comment type="caution">
    <text evidence="1">The sequence shown here is derived from an EMBL/GenBank/DDBJ whole genome shotgun (WGS) entry which is preliminary data.</text>
</comment>
<proteinExistence type="predicted"/>
<reference evidence="1 2" key="1">
    <citation type="submission" date="2020-08" db="EMBL/GenBank/DDBJ databases">
        <title>Genomic Encyclopedia of Type Strains, Phase IV (KMG-IV): sequencing the most valuable type-strain genomes for metagenomic binning, comparative biology and taxonomic classification.</title>
        <authorList>
            <person name="Goeker M."/>
        </authorList>
    </citation>
    <scope>NUCLEOTIDE SEQUENCE [LARGE SCALE GENOMIC DNA]</scope>
    <source>
        <strain evidence="1 2">DSM 17976</strain>
    </source>
</reference>
<dbReference type="Pfam" id="PF06067">
    <property type="entry name" value="DUF932"/>
    <property type="match status" value="1"/>
</dbReference>
<dbReference type="Proteomes" id="UP000541352">
    <property type="component" value="Unassembled WGS sequence"/>
</dbReference>
<evidence type="ECO:0000313" key="2">
    <source>
        <dbReference type="Proteomes" id="UP000541352"/>
    </source>
</evidence>
<evidence type="ECO:0000313" key="1">
    <source>
        <dbReference type="EMBL" id="MBB3842007.1"/>
    </source>
</evidence>
<gene>
    <name evidence="1" type="ORF">FHS57_006036</name>
</gene>
<name>A0A7W5ZUX0_9BACT</name>
<dbReference type="AlphaFoldDB" id="A0A7W5ZUX0"/>